<dbReference type="InterPro" id="IPR041577">
    <property type="entry name" value="RT_RNaseH_2"/>
</dbReference>
<organism evidence="2 3">
    <name type="scientific">Solanum verrucosum</name>
    <dbReference type="NCBI Taxonomy" id="315347"/>
    <lineage>
        <taxon>Eukaryota</taxon>
        <taxon>Viridiplantae</taxon>
        <taxon>Streptophyta</taxon>
        <taxon>Embryophyta</taxon>
        <taxon>Tracheophyta</taxon>
        <taxon>Spermatophyta</taxon>
        <taxon>Magnoliopsida</taxon>
        <taxon>eudicotyledons</taxon>
        <taxon>Gunneridae</taxon>
        <taxon>Pentapetalae</taxon>
        <taxon>asterids</taxon>
        <taxon>lamiids</taxon>
        <taxon>Solanales</taxon>
        <taxon>Solanaceae</taxon>
        <taxon>Solanoideae</taxon>
        <taxon>Solaneae</taxon>
        <taxon>Solanum</taxon>
    </lineage>
</organism>
<protein>
    <recommendedName>
        <fullName evidence="1">Reverse transcriptase/retrotransposon-derived protein RNase H-like domain-containing protein</fullName>
    </recommendedName>
</protein>
<dbReference type="InterPro" id="IPR043502">
    <property type="entry name" value="DNA/RNA_pol_sf"/>
</dbReference>
<proteinExistence type="predicted"/>
<dbReference type="AlphaFoldDB" id="A0AAF0UHH3"/>
<evidence type="ECO:0000313" key="2">
    <source>
        <dbReference type="EMBL" id="WMV46107.1"/>
    </source>
</evidence>
<name>A0AAF0UHH3_SOLVR</name>
<dbReference type="Proteomes" id="UP001234989">
    <property type="component" value="Chromosome 9"/>
</dbReference>
<feature type="domain" description="Reverse transcriptase/retrotransposon-derived protein RNase H-like" evidence="1">
    <location>
        <begin position="25"/>
        <end position="114"/>
    </location>
</feature>
<dbReference type="Pfam" id="PF17919">
    <property type="entry name" value="RT_RNaseH_2"/>
    <property type="match status" value="1"/>
</dbReference>
<sequence>QGWPRPLTPSDIASFLGLSDYNRRWFETCEKSFQELKSILTSTVVLILPKETYGFVVYCDTSRIWLGCVLMQNRKFISYASRHHKIHKKNYPTHDLELAVVLFALMIWRRYLYGLVTPRIQERAK</sequence>
<dbReference type="SUPFAM" id="SSF56672">
    <property type="entry name" value="DNA/RNA polymerases"/>
    <property type="match status" value="1"/>
</dbReference>
<reference evidence="2" key="1">
    <citation type="submission" date="2023-08" db="EMBL/GenBank/DDBJ databases">
        <title>A de novo genome assembly of Solanum verrucosum Schlechtendal, a Mexican diploid species geographically isolated from the other diploid A-genome species in potato relatives.</title>
        <authorList>
            <person name="Hosaka K."/>
        </authorList>
    </citation>
    <scope>NUCLEOTIDE SEQUENCE</scope>
    <source>
        <tissue evidence="2">Young leaves</tissue>
    </source>
</reference>
<keyword evidence="3" id="KW-1185">Reference proteome</keyword>
<dbReference type="PANTHER" id="PTHR34072:SF52">
    <property type="entry name" value="RIBONUCLEASE H"/>
    <property type="match status" value="1"/>
</dbReference>
<evidence type="ECO:0000259" key="1">
    <source>
        <dbReference type="Pfam" id="PF17919"/>
    </source>
</evidence>
<evidence type="ECO:0000313" key="3">
    <source>
        <dbReference type="Proteomes" id="UP001234989"/>
    </source>
</evidence>
<dbReference type="EMBL" id="CP133620">
    <property type="protein sequence ID" value="WMV46107.1"/>
    <property type="molecule type" value="Genomic_DNA"/>
</dbReference>
<accession>A0AAF0UHH3</accession>
<feature type="non-terminal residue" evidence="2">
    <location>
        <position position="1"/>
    </location>
</feature>
<gene>
    <name evidence="2" type="ORF">MTR67_039492</name>
</gene>
<dbReference type="PANTHER" id="PTHR34072">
    <property type="entry name" value="ENZYMATIC POLYPROTEIN-RELATED"/>
    <property type="match status" value="1"/>
</dbReference>